<comment type="caution">
    <text evidence="1">The sequence shown here is derived from an EMBL/GenBank/DDBJ whole genome shotgun (WGS) entry which is preliminary data.</text>
</comment>
<gene>
    <name evidence="1" type="ORF">KEG57_08140</name>
</gene>
<dbReference type="Proteomes" id="UP001151081">
    <property type="component" value="Unassembled WGS sequence"/>
</dbReference>
<organism evidence="1 2">
    <name type="scientific">Polyangium jinanense</name>
    <dbReference type="NCBI Taxonomy" id="2829994"/>
    <lineage>
        <taxon>Bacteria</taxon>
        <taxon>Pseudomonadati</taxon>
        <taxon>Myxococcota</taxon>
        <taxon>Polyangia</taxon>
        <taxon>Polyangiales</taxon>
        <taxon>Polyangiaceae</taxon>
        <taxon>Polyangium</taxon>
    </lineage>
</organism>
<evidence type="ECO:0000313" key="1">
    <source>
        <dbReference type="EMBL" id="MDC3980458.1"/>
    </source>
</evidence>
<protein>
    <submittedName>
        <fullName evidence="1">Uncharacterized protein</fullName>
    </submittedName>
</protein>
<reference evidence="1 2" key="1">
    <citation type="submission" date="2021-04" db="EMBL/GenBank/DDBJ databases">
        <title>Genome analysis of Polyangium sp.</title>
        <authorList>
            <person name="Li Y."/>
            <person name="Wang J."/>
        </authorList>
    </citation>
    <scope>NUCLEOTIDE SEQUENCE [LARGE SCALE GENOMIC DNA]</scope>
    <source>
        <strain evidence="1 2">SDU14</strain>
    </source>
</reference>
<proteinExistence type="predicted"/>
<accession>A0A9X3X191</accession>
<evidence type="ECO:0000313" key="2">
    <source>
        <dbReference type="Proteomes" id="UP001151081"/>
    </source>
</evidence>
<dbReference type="EMBL" id="JAGTJJ010000002">
    <property type="protein sequence ID" value="MDC3980458.1"/>
    <property type="molecule type" value="Genomic_DNA"/>
</dbReference>
<dbReference type="AlphaFoldDB" id="A0A9X3X191"/>
<name>A0A9X3X191_9BACT</name>
<dbReference type="RefSeq" id="WP_272417495.1">
    <property type="nucleotide sequence ID" value="NZ_JAGTJJ010000002.1"/>
</dbReference>
<keyword evidence="2" id="KW-1185">Reference proteome</keyword>
<sequence length="212" mass="22840">MVMHIEVGKYQIKQNGKEVGKLAVVDGLQYYWLYLNVPAGSSTYAIYTAPSQRRLAADPGKRFASAPVVTFDFVYEGAVSSPFDVHEWKARSVPTSVVASSIVAIPPLSSIARSNAPAVNGQIDWGVFRLEQVEYTVGYVDVQSRSGGLPTESWFLYEAGGTHPAYRAPGTSGGQYTLRFVSGAASALDCVPTGVAYARHEFECSAVVITSM</sequence>